<feature type="compositionally biased region" description="Low complexity" evidence="1">
    <location>
        <begin position="310"/>
        <end position="322"/>
    </location>
</feature>
<accession>A0A0L1IMN2</accession>
<dbReference type="Proteomes" id="UP000037505">
    <property type="component" value="Unassembled WGS sequence"/>
</dbReference>
<keyword evidence="3" id="KW-1185">Reference proteome</keyword>
<feature type="compositionally biased region" description="Low complexity" evidence="1">
    <location>
        <begin position="290"/>
        <end position="301"/>
    </location>
</feature>
<dbReference type="OrthoDB" id="5552418at2759"/>
<feature type="region of interest" description="Disordered" evidence="1">
    <location>
        <begin position="121"/>
        <end position="204"/>
    </location>
</feature>
<feature type="region of interest" description="Disordered" evidence="1">
    <location>
        <begin position="19"/>
        <end position="48"/>
    </location>
</feature>
<comment type="caution">
    <text evidence="2">The sequence shown here is derived from an EMBL/GenBank/DDBJ whole genome shotgun (WGS) entry which is preliminary data.</text>
</comment>
<sequence>MPFRLECALVVARVLVQSETEKKQEGREEKKIKRTQKNEYTKRQENTALIQHTTKTQAQNPFLSPPAKLALYASPPLSPPAHWSLDVDPPCRDALWDRLGGMDGDTRRMKQYDQPRFATRPGMSRRAVAGTDRYRQSGLQSARGDALSQAAGRPRMPTYLDYGYTDPTFHGGSLQGDELQPYPSLRDQQQRPPQPQQHQLQPPFAPYEPEMVYGISPQAPAQAPYEVVPPYSARPSAAIDDLSGQFPVPQYFPPNEPAGAGVPAVGVPYLTSVPTYNQPGPIGRPTGSQPFPTTMTDMPPGGTAGRFDLSSSQQPPQQAPSQGVSEPTTLTDAYGQFQRALRGTLDNARTGRLEEASQSLLEISEWLVTNARELGILRDDQVVYTDRLQLWNDFNLCWLAVCQKQKDMLQDMLRTHRQPPHTTLLNDDVMDTLGKELIQLCDRVEQFGLVDYQMGIWEEEILGVLGQCLDLYESLPEVLRAHMSTAPALAGPRS</sequence>
<reference evidence="2 3" key="1">
    <citation type="submission" date="2014-06" db="EMBL/GenBank/DDBJ databases">
        <title>The Genome of the Aflatoxigenic Filamentous Fungus Aspergillus nomius.</title>
        <authorList>
            <person name="Moore M.G."/>
            <person name="Shannon B.M."/>
            <person name="Brian M.M."/>
        </authorList>
    </citation>
    <scope>NUCLEOTIDE SEQUENCE [LARGE SCALE GENOMIC DNA]</scope>
    <source>
        <strain evidence="2 3">NRRL 13137</strain>
    </source>
</reference>
<dbReference type="EMBL" id="JNOM01000529">
    <property type="protein sequence ID" value="KNG80849.1"/>
    <property type="molecule type" value="Genomic_DNA"/>
</dbReference>
<evidence type="ECO:0000313" key="3">
    <source>
        <dbReference type="Proteomes" id="UP000037505"/>
    </source>
</evidence>
<evidence type="ECO:0000313" key="2">
    <source>
        <dbReference type="EMBL" id="KNG80849.1"/>
    </source>
</evidence>
<feature type="region of interest" description="Disordered" evidence="1">
    <location>
        <begin position="276"/>
        <end position="328"/>
    </location>
</feature>
<dbReference type="GeneID" id="26812988"/>
<evidence type="ECO:0000256" key="1">
    <source>
        <dbReference type="SAM" id="MobiDB-lite"/>
    </source>
</evidence>
<feature type="compositionally biased region" description="Basic and acidic residues" evidence="1">
    <location>
        <begin position="19"/>
        <end position="45"/>
    </location>
</feature>
<dbReference type="AlphaFoldDB" id="A0A0L1IMN2"/>
<organism evidence="2 3">
    <name type="scientific">Aspergillus nomiae NRRL (strain ATCC 15546 / NRRL 13137 / CBS 260.88 / M93)</name>
    <dbReference type="NCBI Taxonomy" id="1509407"/>
    <lineage>
        <taxon>Eukaryota</taxon>
        <taxon>Fungi</taxon>
        <taxon>Dikarya</taxon>
        <taxon>Ascomycota</taxon>
        <taxon>Pezizomycotina</taxon>
        <taxon>Eurotiomycetes</taxon>
        <taxon>Eurotiomycetidae</taxon>
        <taxon>Eurotiales</taxon>
        <taxon>Aspergillaceae</taxon>
        <taxon>Aspergillus</taxon>
        <taxon>Aspergillus subgen. Circumdati</taxon>
    </lineage>
</organism>
<gene>
    <name evidence="2" type="ORF">ANOM_011184</name>
</gene>
<proteinExistence type="predicted"/>
<protein>
    <submittedName>
        <fullName evidence="2">Uncharacterized protein</fullName>
    </submittedName>
</protein>
<name>A0A0L1IMN2_ASPN3</name>
<dbReference type="RefSeq" id="XP_015401772.1">
    <property type="nucleotide sequence ID" value="XM_015556440.1"/>
</dbReference>